<keyword evidence="4" id="KW-1185">Reference proteome</keyword>
<comment type="caution">
    <text evidence="3">The sequence shown here is derived from an EMBL/GenBank/DDBJ whole genome shotgun (WGS) entry which is preliminary data.</text>
</comment>
<reference evidence="3 4" key="1">
    <citation type="submission" date="2024-09" db="EMBL/GenBank/DDBJ databases">
        <authorList>
            <person name="Sun Q."/>
            <person name="Mori K."/>
        </authorList>
    </citation>
    <scope>NUCLEOTIDE SEQUENCE [LARGE SCALE GENOMIC DNA]</scope>
    <source>
        <strain evidence="3 4">CICC 11035S</strain>
    </source>
</reference>
<organism evidence="3 4">
    <name type="scientific">Novosphingobium clariflavum</name>
    <dbReference type="NCBI Taxonomy" id="2029884"/>
    <lineage>
        <taxon>Bacteria</taxon>
        <taxon>Pseudomonadati</taxon>
        <taxon>Pseudomonadota</taxon>
        <taxon>Alphaproteobacteria</taxon>
        <taxon>Sphingomonadales</taxon>
        <taxon>Sphingomonadaceae</taxon>
        <taxon>Novosphingobium</taxon>
    </lineage>
</organism>
<evidence type="ECO:0000313" key="4">
    <source>
        <dbReference type="Proteomes" id="UP001589858"/>
    </source>
</evidence>
<keyword evidence="2" id="KW-0732">Signal</keyword>
<feature type="signal peptide" evidence="2">
    <location>
        <begin position="1"/>
        <end position="27"/>
    </location>
</feature>
<evidence type="ECO:0000313" key="3">
    <source>
        <dbReference type="EMBL" id="MFC0685484.1"/>
    </source>
</evidence>
<dbReference type="RefSeq" id="WP_267222444.1">
    <property type="nucleotide sequence ID" value="NZ_JAPCWC010000015.1"/>
</dbReference>
<sequence>MRSGSELLFIPALALGIVLTMPAPASASPQPSVEEITEEVMVSSDAQPHDFSDEALREKAADFSLPGYRSRPPGFDHWARALLAGLKAHPLPVISASLAKEHGMAAPAMLDLARDWLRMQDYAWRSGFASDEEAAAAMTSRLLDHTKAAQGTRLSIEIAADALWQIDHCTAHFEQLEHIGADPLEALRAIASVTQCPVYQARLAAADPAHAAATLSELLLSDEMDKVHALPIAEWLASPPALVRAAPSSRDALRLRMTRTAIALAFDAGLVSEGLALYDGLSPAEQQAILPAVQPAFDAEIDGLPVAFPALAKGDLASSIAAALLDAGRKTEARAIVIASPQTGIWRAIVACGYQSNTRPDVRNFALACLKREGLGEDDVKTAPHDEVAIDGLLLLHAIDTPERDPYIYAEAAFSGSQRPSADGATARLRCTVFAAPPFQQICAHARRSVTWTLEPDDAQAEARRAAAIARIDGMTLDGWLALRARIDADLAKARLEFTEDNKDPAWRDRPALRASPPDFTVHPLPPELRSAPATTGNDGADDDKDAQWPKDWGKLPRGFTPVRFERNDKRAVAISLSGMFDRAGEISPGGYWIHLSDDGGKTWQVPRYTGLSFHFPYEVMRRSKLPMLGGQDLTIEVVHAEIDTRSITYPPVALQTWPTERDFFLDIPIARLTADSDGDGVTDLAARHLLLDRPAPMAPFLVGSDWAQCGGVTPPITELRLAILARINGVEARALIEPVTRGGSVPMIGGWSRMAPGAAWPLFLKGSAADFACARPSTMPILIYGLQGEDQLQHQTPDFRLLEMPNLVMNREQTRGYAEWSAGWAGGTVLFWREGKGWKFRDISSWIT</sequence>
<accession>A0ABV6S8B9</accession>
<dbReference type="EMBL" id="JBHLTM010000050">
    <property type="protein sequence ID" value="MFC0685484.1"/>
    <property type="molecule type" value="Genomic_DNA"/>
</dbReference>
<evidence type="ECO:0000256" key="1">
    <source>
        <dbReference type="SAM" id="MobiDB-lite"/>
    </source>
</evidence>
<evidence type="ECO:0000256" key="2">
    <source>
        <dbReference type="SAM" id="SignalP"/>
    </source>
</evidence>
<proteinExistence type="predicted"/>
<feature type="region of interest" description="Disordered" evidence="1">
    <location>
        <begin position="504"/>
        <end position="553"/>
    </location>
</feature>
<dbReference type="Proteomes" id="UP001589858">
    <property type="component" value="Unassembled WGS sequence"/>
</dbReference>
<feature type="chain" id="PRO_5045690992" evidence="2">
    <location>
        <begin position="28"/>
        <end position="849"/>
    </location>
</feature>
<name>A0ABV6S8B9_9SPHN</name>
<protein>
    <submittedName>
        <fullName evidence="3">Uncharacterized protein</fullName>
    </submittedName>
</protein>
<gene>
    <name evidence="3" type="ORF">ACFFF8_12830</name>
</gene>